<dbReference type="InterPro" id="IPR000182">
    <property type="entry name" value="GNAT_dom"/>
</dbReference>
<protein>
    <submittedName>
        <fullName evidence="4">Acetyltransferase</fullName>
    </submittedName>
</protein>
<evidence type="ECO:0000256" key="1">
    <source>
        <dbReference type="ARBA" id="ARBA00022679"/>
    </source>
</evidence>
<sequence>MKIENAKKSDYPKLLEIWEASVRATHDFLAEEDLLELKPLILEQYFDAVELNVAKSSESDILGFCGVSDGNIEMLFISPAARGKGIGSLLATYAIKTQRATKVDVNEQNEQALGFYQHIGFSITGRSPLDGQGKPYPLLHMELSKESK</sequence>
<keyword evidence="5" id="KW-1185">Reference proteome</keyword>
<dbReference type="Gene3D" id="3.40.630.30">
    <property type="match status" value="1"/>
</dbReference>
<dbReference type="EMBL" id="NWUX01000020">
    <property type="protein sequence ID" value="PCF94343.1"/>
    <property type="molecule type" value="Genomic_DNA"/>
</dbReference>
<keyword evidence="2" id="KW-0012">Acyltransferase</keyword>
<dbReference type="OrthoDB" id="9789605at2"/>
<dbReference type="CDD" id="cd04301">
    <property type="entry name" value="NAT_SF"/>
    <property type="match status" value="1"/>
</dbReference>
<accession>A0A2A4HJS3</accession>
<dbReference type="SUPFAM" id="SSF55729">
    <property type="entry name" value="Acyl-CoA N-acyltransferases (Nat)"/>
    <property type="match status" value="1"/>
</dbReference>
<dbReference type="PROSITE" id="PS51186">
    <property type="entry name" value="GNAT"/>
    <property type="match status" value="1"/>
</dbReference>
<dbReference type="InterPro" id="IPR016181">
    <property type="entry name" value="Acyl_CoA_acyltransferase"/>
</dbReference>
<dbReference type="GO" id="GO:0016747">
    <property type="term" value="F:acyltransferase activity, transferring groups other than amino-acyl groups"/>
    <property type="evidence" value="ECO:0007669"/>
    <property type="project" value="InterPro"/>
</dbReference>
<keyword evidence="1 4" id="KW-0808">Transferase</keyword>
<name>A0A2A4HJS3_9GAMM</name>
<proteinExistence type="predicted"/>
<feature type="domain" description="N-acetyltransferase" evidence="3">
    <location>
        <begin position="1"/>
        <end position="146"/>
    </location>
</feature>
<evidence type="ECO:0000313" key="4">
    <source>
        <dbReference type="EMBL" id="PCF94343.1"/>
    </source>
</evidence>
<evidence type="ECO:0000313" key="5">
    <source>
        <dbReference type="Proteomes" id="UP000218677"/>
    </source>
</evidence>
<comment type="caution">
    <text evidence="4">The sequence shown here is derived from an EMBL/GenBank/DDBJ whole genome shotgun (WGS) entry which is preliminary data.</text>
</comment>
<dbReference type="Pfam" id="PF13508">
    <property type="entry name" value="Acetyltransf_7"/>
    <property type="match status" value="1"/>
</dbReference>
<organism evidence="4 5">
    <name type="scientific">Vreelandella nigrificans</name>
    <dbReference type="NCBI Taxonomy" id="2042704"/>
    <lineage>
        <taxon>Bacteria</taxon>
        <taxon>Pseudomonadati</taxon>
        <taxon>Pseudomonadota</taxon>
        <taxon>Gammaproteobacteria</taxon>
        <taxon>Oceanospirillales</taxon>
        <taxon>Halomonadaceae</taxon>
        <taxon>Vreelandella</taxon>
    </lineage>
</organism>
<evidence type="ECO:0000256" key="2">
    <source>
        <dbReference type="ARBA" id="ARBA00023315"/>
    </source>
</evidence>
<reference evidence="5" key="1">
    <citation type="submission" date="2017-09" db="EMBL/GenBank/DDBJ databases">
        <authorList>
            <person name="Cho G.-S."/>
            <person name="Oguntoyinbo F.A."/>
            <person name="Cnockaert M."/>
            <person name="Kabisch J."/>
            <person name="Neve H."/>
            <person name="Bockelmann W."/>
            <person name="Wenning M."/>
            <person name="Franz C.M."/>
            <person name="Vandamme P."/>
        </authorList>
    </citation>
    <scope>NUCLEOTIDE SEQUENCE [LARGE SCALE GENOMIC DNA]</scope>
    <source>
        <strain evidence="5">MBT G8648</strain>
    </source>
</reference>
<dbReference type="RefSeq" id="WP_096653760.1">
    <property type="nucleotide sequence ID" value="NZ_NWUX01000020.1"/>
</dbReference>
<gene>
    <name evidence="4" type="ORF">CPA45_17565</name>
</gene>
<dbReference type="Proteomes" id="UP000218677">
    <property type="component" value="Unassembled WGS sequence"/>
</dbReference>
<dbReference type="PANTHER" id="PTHR43800">
    <property type="entry name" value="PEPTIDYL-LYSINE N-ACETYLTRANSFERASE YJAB"/>
    <property type="match status" value="1"/>
</dbReference>
<dbReference type="PANTHER" id="PTHR43800:SF1">
    <property type="entry name" value="PEPTIDYL-LYSINE N-ACETYLTRANSFERASE YJAB"/>
    <property type="match status" value="1"/>
</dbReference>
<evidence type="ECO:0000259" key="3">
    <source>
        <dbReference type="PROSITE" id="PS51186"/>
    </source>
</evidence>
<dbReference type="NCBIfam" id="NF007807">
    <property type="entry name" value="PRK10514.1"/>
    <property type="match status" value="1"/>
</dbReference>
<dbReference type="AlphaFoldDB" id="A0A2A4HJS3"/>